<accession>A0A4R6U0J7</accession>
<evidence type="ECO:0000256" key="3">
    <source>
        <dbReference type="ARBA" id="ARBA00012438"/>
    </source>
</evidence>
<dbReference type="Pfam" id="PF01627">
    <property type="entry name" value="Hpt"/>
    <property type="match status" value="1"/>
</dbReference>
<dbReference type="FunFam" id="3.30.565.10:FF:000010">
    <property type="entry name" value="Sensor histidine kinase RcsC"/>
    <property type="match status" value="1"/>
</dbReference>
<dbReference type="Pfam" id="PF00512">
    <property type="entry name" value="HisKA"/>
    <property type="match status" value="1"/>
</dbReference>
<dbReference type="InterPro" id="IPR001789">
    <property type="entry name" value="Sig_transdc_resp-reg_receiver"/>
</dbReference>
<dbReference type="InterPro" id="IPR036890">
    <property type="entry name" value="HATPase_C_sf"/>
</dbReference>
<evidence type="ECO:0000256" key="9">
    <source>
        <dbReference type="ARBA" id="ARBA00022777"/>
    </source>
</evidence>
<comment type="subcellular location">
    <subcellularLocation>
        <location evidence="2">Cell membrane</location>
        <topology evidence="2">Multi-pass membrane protein</topology>
    </subcellularLocation>
</comment>
<dbReference type="InterPro" id="IPR036097">
    <property type="entry name" value="HisK_dim/P_sf"/>
</dbReference>
<dbReference type="SUPFAM" id="SSF52172">
    <property type="entry name" value="CheY-like"/>
    <property type="match status" value="2"/>
</dbReference>
<keyword evidence="11 16" id="KW-1133">Transmembrane helix</keyword>
<feature type="domain" description="Response regulatory" evidence="18">
    <location>
        <begin position="516"/>
        <end position="637"/>
    </location>
</feature>
<feature type="domain" description="Response regulatory" evidence="18">
    <location>
        <begin position="664"/>
        <end position="780"/>
    </location>
</feature>
<evidence type="ECO:0000256" key="11">
    <source>
        <dbReference type="ARBA" id="ARBA00022989"/>
    </source>
</evidence>
<keyword evidence="6" id="KW-0808">Transferase</keyword>
<proteinExistence type="predicted"/>
<dbReference type="EC" id="2.7.13.3" evidence="3"/>
<dbReference type="InterPro" id="IPR005467">
    <property type="entry name" value="His_kinase_dom"/>
</dbReference>
<evidence type="ECO:0000256" key="10">
    <source>
        <dbReference type="ARBA" id="ARBA00022840"/>
    </source>
</evidence>
<dbReference type="Pfam" id="PF17152">
    <property type="entry name" value="CHASE8"/>
    <property type="match status" value="1"/>
</dbReference>
<feature type="domain" description="HAMP" evidence="19">
    <location>
        <begin position="182"/>
        <end position="235"/>
    </location>
</feature>
<dbReference type="SMART" id="SM00304">
    <property type="entry name" value="HAMP"/>
    <property type="match status" value="1"/>
</dbReference>
<evidence type="ECO:0000256" key="14">
    <source>
        <dbReference type="PROSITE-ProRule" id="PRU00110"/>
    </source>
</evidence>
<evidence type="ECO:0000256" key="13">
    <source>
        <dbReference type="ARBA" id="ARBA00023136"/>
    </source>
</evidence>
<keyword evidence="5 15" id="KW-0597">Phosphoprotein</keyword>
<dbReference type="Gene3D" id="6.10.340.10">
    <property type="match status" value="1"/>
</dbReference>
<evidence type="ECO:0000259" key="20">
    <source>
        <dbReference type="PROSITE" id="PS50894"/>
    </source>
</evidence>
<dbReference type="GO" id="GO:0000155">
    <property type="term" value="F:phosphorelay sensor kinase activity"/>
    <property type="evidence" value="ECO:0007669"/>
    <property type="project" value="InterPro"/>
</dbReference>
<dbReference type="PANTHER" id="PTHR45339">
    <property type="entry name" value="HYBRID SIGNAL TRANSDUCTION HISTIDINE KINASE J"/>
    <property type="match status" value="1"/>
</dbReference>
<keyword evidence="13 16" id="KW-0472">Membrane</keyword>
<dbReference type="PROSITE" id="PS50894">
    <property type="entry name" value="HPT"/>
    <property type="match status" value="1"/>
</dbReference>
<evidence type="ECO:0000259" key="18">
    <source>
        <dbReference type="PROSITE" id="PS50110"/>
    </source>
</evidence>
<dbReference type="RefSeq" id="WP_101495972.1">
    <property type="nucleotide sequence ID" value="NZ_LNJZ01000003.1"/>
</dbReference>
<feature type="domain" description="Histidine kinase" evidence="17">
    <location>
        <begin position="275"/>
        <end position="497"/>
    </location>
</feature>
<feature type="modified residue" description="Phosphohistidine" evidence="14">
    <location>
        <position position="863"/>
    </location>
</feature>
<dbReference type="SUPFAM" id="SSF158472">
    <property type="entry name" value="HAMP domain-like"/>
    <property type="match status" value="1"/>
</dbReference>
<evidence type="ECO:0000259" key="19">
    <source>
        <dbReference type="PROSITE" id="PS50885"/>
    </source>
</evidence>
<dbReference type="Pfam" id="PF02518">
    <property type="entry name" value="HATPase_c"/>
    <property type="match status" value="1"/>
</dbReference>
<dbReference type="Gene3D" id="3.40.50.2300">
    <property type="match status" value="2"/>
</dbReference>
<evidence type="ECO:0000256" key="16">
    <source>
        <dbReference type="SAM" id="Phobius"/>
    </source>
</evidence>
<keyword evidence="9 21" id="KW-0418">Kinase</keyword>
<dbReference type="SMART" id="SM00388">
    <property type="entry name" value="HisKA"/>
    <property type="match status" value="1"/>
</dbReference>
<evidence type="ECO:0000313" key="21">
    <source>
        <dbReference type="EMBL" id="TDQ37805.1"/>
    </source>
</evidence>
<dbReference type="PROSITE" id="PS50110">
    <property type="entry name" value="RESPONSE_REGULATORY"/>
    <property type="match status" value="2"/>
</dbReference>
<dbReference type="CDD" id="cd17546">
    <property type="entry name" value="REC_hyHK_CKI1_RcsC-like"/>
    <property type="match status" value="2"/>
</dbReference>
<dbReference type="Pfam" id="PF00072">
    <property type="entry name" value="Response_reg"/>
    <property type="match status" value="2"/>
</dbReference>
<evidence type="ECO:0000313" key="22">
    <source>
        <dbReference type="Proteomes" id="UP000294575"/>
    </source>
</evidence>
<dbReference type="PANTHER" id="PTHR45339:SF1">
    <property type="entry name" value="HYBRID SIGNAL TRANSDUCTION HISTIDINE KINASE J"/>
    <property type="match status" value="1"/>
</dbReference>
<dbReference type="InterPro" id="IPR036641">
    <property type="entry name" value="HPT_dom_sf"/>
</dbReference>
<name>A0A4R6U0J7_9GAMM</name>
<dbReference type="AlphaFoldDB" id="A0A4R6U0J7"/>
<evidence type="ECO:0000256" key="8">
    <source>
        <dbReference type="ARBA" id="ARBA00022741"/>
    </source>
</evidence>
<dbReference type="SMART" id="SM00073">
    <property type="entry name" value="HPT"/>
    <property type="match status" value="1"/>
</dbReference>
<protein>
    <recommendedName>
        <fullName evidence="3">histidine kinase</fullName>
        <ecNumber evidence="3">2.7.13.3</ecNumber>
    </recommendedName>
</protein>
<dbReference type="OrthoDB" id="9797243at2"/>
<comment type="caution">
    <text evidence="21">The sequence shown here is derived from an EMBL/GenBank/DDBJ whole genome shotgun (WGS) entry which is preliminary data.</text>
</comment>
<evidence type="ECO:0000259" key="17">
    <source>
        <dbReference type="PROSITE" id="PS50109"/>
    </source>
</evidence>
<dbReference type="Proteomes" id="UP000294575">
    <property type="component" value="Unassembled WGS sequence"/>
</dbReference>
<dbReference type="InterPro" id="IPR008207">
    <property type="entry name" value="Sig_transdc_His_kin_Hpt_dom"/>
</dbReference>
<dbReference type="CDD" id="cd00082">
    <property type="entry name" value="HisKA"/>
    <property type="match status" value="1"/>
</dbReference>
<dbReference type="Gene3D" id="3.30.565.10">
    <property type="entry name" value="Histidine kinase-like ATPase, C-terminal domain"/>
    <property type="match status" value="1"/>
</dbReference>
<dbReference type="GO" id="GO:0005524">
    <property type="term" value="F:ATP binding"/>
    <property type="evidence" value="ECO:0007669"/>
    <property type="project" value="UniProtKB-KW"/>
</dbReference>
<evidence type="ECO:0000256" key="2">
    <source>
        <dbReference type="ARBA" id="ARBA00004651"/>
    </source>
</evidence>
<keyword evidence="4" id="KW-1003">Cell membrane</keyword>
<keyword evidence="12" id="KW-0902">Two-component regulatory system</keyword>
<dbReference type="Pfam" id="PF00672">
    <property type="entry name" value="HAMP"/>
    <property type="match status" value="1"/>
</dbReference>
<dbReference type="FunFam" id="1.10.287.130:FF:000004">
    <property type="entry name" value="Ethylene receptor 1"/>
    <property type="match status" value="1"/>
</dbReference>
<dbReference type="InterPro" id="IPR004358">
    <property type="entry name" value="Sig_transdc_His_kin-like_C"/>
</dbReference>
<feature type="transmembrane region" description="Helical" evidence="16">
    <location>
        <begin position="158"/>
        <end position="177"/>
    </location>
</feature>
<evidence type="ECO:0000256" key="12">
    <source>
        <dbReference type="ARBA" id="ARBA00023012"/>
    </source>
</evidence>
<evidence type="ECO:0000256" key="1">
    <source>
        <dbReference type="ARBA" id="ARBA00000085"/>
    </source>
</evidence>
<dbReference type="PROSITE" id="PS50885">
    <property type="entry name" value="HAMP"/>
    <property type="match status" value="1"/>
</dbReference>
<keyword evidence="7 16" id="KW-0812">Transmembrane</keyword>
<keyword evidence="22" id="KW-1185">Reference proteome</keyword>
<dbReference type="SUPFAM" id="SSF47384">
    <property type="entry name" value="Homodimeric domain of signal transducing histidine kinase"/>
    <property type="match status" value="1"/>
</dbReference>
<evidence type="ECO:0000256" key="6">
    <source>
        <dbReference type="ARBA" id="ARBA00022679"/>
    </source>
</evidence>
<comment type="catalytic activity">
    <reaction evidence="1">
        <text>ATP + protein L-histidine = ADP + protein N-phospho-L-histidine.</text>
        <dbReference type="EC" id="2.7.13.3"/>
    </reaction>
</comment>
<feature type="modified residue" description="4-aspartylphosphate" evidence="15">
    <location>
        <position position="713"/>
    </location>
</feature>
<evidence type="ECO:0000256" key="5">
    <source>
        <dbReference type="ARBA" id="ARBA00022553"/>
    </source>
</evidence>
<evidence type="ECO:0000256" key="15">
    <source>
        <dbReference type="PROSITE-ProRule" id="PRU00169"/>
    </source>
</evidence>
<dbReference type="EMBL" id="SNYK01000006">
    <property type="protein sequence ID" value="TDQ37805.1"/>
    <property type="molecule type" value="Genomic_DNA"/>
</dbReference>
<dbReference type="SMART" id="SM00448">
    <property type="entry name" value="REC"/>
    <property type="match status" value="2"/>
</dbReference>
<dbReference type="CDD" id="cd16922">
    <property type="entry name" value="HATPase_EvgS-ArcB-TorS-like"/>
    <property type="match status" value="1"/>
</dbReference>
<dbReference type="CDD" id="cd00088">
    <property type="entry name" value="HPT"/>
    <property type="match status" value="1"/>
</dbReference>
<feature type="domain" description="HPt" evidence="20">
    <location>
        <begin position="824"/>
        <end position="923"/>
    </location>
</feature>
<evidence type="ECO:0000256" key="4">
    <source>
        <dbReference type="ARBA" id="ARBA00022475"/>
    </source>
</evidence>
<dbReference type="SUPFAM" id="SSF55874">
    <property type="entry name" value="ATPase domain of HSP90 chaperone/DNA topoisomerase II/histidine kinase"/>
    <property type="match status" value="1"/>
</dbReference>
<dbReference type="GO" id="GO:0005886">
    <property type="term" value="C:plasma membrane"/>
    <property type="evidence" value="ECO:0007669"/>
    <property type="project" value="UniProtKB-SubCell"/>
</dbReference>
<keyword evidence="10" id="KW-0067">ATP-binding</keyword>
<organism evidence="21 22">
    <name type="scientific">Thiopseudomonas denitrificans</name>
    <dbReference type="NCBI Taxonomy" id="1501432"/>
    <lineage>
        <taxon>Bacteria</taxon>
        <taxon>Pseudomonadati</taxon>
        <taxon>Pseudomonadota</taxon>
        <taxon>Gammaproteobacteria</taxon>
        <taxon>Pseudomonadales</taxon>
        <taxon>Pseudomonadaceae</taxon>
        <taxon>Thiopseudomonas</taxon>
    </lineage>
</organism>
<dbReference type="CDD" id="cd06225">
    <property type="entry name" value="HAMP"/>
    <property type="match status" value="1"/>
</dbReference>
<reference evidence="21 22" key="1">
    <citation type="submission" date="2019-03" db="EMBL/GenBank/DDBJ databases">
        <title>Genomic Encyclopedia of Type Strains, Phase IV (KMG-IV): sequencing the most valuable type-strain genomes for metagenomic binning, comparative biology and taxonomic classification.</title>
        <authorList>
            <person name="Goeker M."/>
        </authorList>
    </citation>
    <scope>NUCLEOTIDE SEQUENCE [LARGE SCALE GENOMIC DNA]</scope>
    <source>
        <strain evidence="21 22">DSM 28679</strain>
    </source>
</reference>
<keyword evidence="8" id="KW-0547">Nucleotide-binding</keyword>
<dbReference type="PROSITE" id="PS50109">
    <property type="entry name" value="HIS_KIN"/>
    <property type="match status" value="1"/>
</dbReference>
<evidence type="ECO:0000256" key="7">
    <source>
        <dbReference type="ARBA" id="ARBA00022692"/>
    </source>
</evidence>
<sequence>MTFKHIRSKLLLLFSLAVTASVLLVLALMVWLQTHLIRAEWQASLQAQASLIAHNSQAAIDFQDPREASRLLHSLENNPAILQASFYTDSNRILFARYQSPRLAADFELTDAPQRSGETFRFSDNRLLVWAPVPGDSNEAYLEIIGSLAPMQHAIRQMALKTALYLSALLIILLLFANQAARRMASPLQEMSRLTSAMADNPQLADRIHVTGEDELAQLGSSLNHMIDSLQTRDRELERYRQGLEEQVEQRTRELVVAVDAANEASRAKSDFLARMSHEIRTPMNAIVGLGQLLLNSGLNEHQRQQQEQVLSASDMLLGLINDILDYSRIEAGKLEVEHIPFALEQIFRDVSSQLALRAQQRGLELLLHQAADVPERIYGDPLRLRQVLINLISNAIKFTETGEVVVRVERISAPDSKHDRLRFSVRDTGMGIPSEKLETLFTPFTQVDGSMTRRFGGSGLGLAICDQLVGLMGGTISVDSQFGIGSTFTFDIPCDIASERRAHQQASGYTLKQQRALIIDDNASARDILQAMLEELGMRTETADSGEQGLHMLQQASAAGDPFQLILLDWLMPGMDGIETARHINSSLHNQAPAILMVTAGSYEKLFGLVDNVGLKHILTKPVNRSALQESILESMGLSRASLPPATQEASTVHDFSPIRHARILLVDDVELNRLVALALLEETGIQVDTAEHGLQAIAMVEENDYDLVLMDIQMPEMDGLTATREIRKRPHLHNLPILAMTAHARASDRELSLEAGMNDHLTKPVNQDILYRALLQWIPHRTADDARPTTPAGPADAVAAASVLPPLPGVDTAKGLTHTMNKPELYRRILERFPGEFAASAEAITQSIAMQDWPLARRLAHSLKSGAATIGADALATMALAAEQQLAQQHAPDDTQLGALAAELDRLCQLFTMLQPEHPAPGTETAQVTGRLPELIDQLHSLLDSDDARALTVLDSLQEHLAGMATVSTTLIELRDHIEDIEYEAALNLLPRLRQLVQELSA</sequence>
<dbReference type="InterPro" id="IPR033417">
    <property type="entry name" value="CHASE8"/>
</dbReference>
<dbReference type="SUPFAM" id="SSF47226">
    <property type="entry name" value="Histidine-containing phosphotransfer domain, HPT domain"/>
    <property type="match status" value="1"/>
</dbReference>
<dbReference type="InterPro" id="IPR003594">
    <property type="entry name" value="HATPase_dom"/>
</dbReference>
<dbReference type="InterPro" id="IPR011006">
    <property type="entry name" value="CheY-like_superfamily"/>
</dbReference>
<gene>
    <name evidence="21" type="ORF">DFQ45_10631</name>
</gene>
<dbReference type="SMART" id="SM00387">
    <property type="entry name" value="HATPase_c"/>
    <property type="match status" value="1"/>
</dbReference>
<dbReference type="PRINTS" id="PR00344">
    <property type="entry name" value="BCTRLSENSOR"/>
</dbReference>
<dbReference type="Gene3D" id="1.10.287.130">
    <property type="match status" value="1"/>
</dbReference>
<feature type="modified residue" description="4-aspartylphosphate" evidence="15">
    <location>
        <position position="570"/>
    </location>
</feature>
<dbReference type="Gene3D" id="1.20.120.160">
    <property type="entry name" value="HPT domain"/>
    <property type="match status" value="1"/>
</dbReference>
<dbReference type="InterPro" id="IPR003661">
    <property type="entry name" value="HisK_dim/P_dom"/>
</dbReference>
<dbReference type="InterPro" id="IPR003660">
    <property type="entry name" value="HAMP_dom"/>
</dbReference>